<evidence type="ECO:0000259" key="2">
    <source>
        <dbReference type="Pfam" id="PF07969"/>
    </source>
</evidence>
<reference evidence="4" key="1">
    <citation type="submission" date="2016-03" db="EMBL/GenBank/DDBJ databases">
        <authorList>
            <person name="Ploux O."/>
        </authorList>
    </citation>
    <scope>NUCLEOTIDE SEQUENCE [LARGE SCALE GENOMIC DNA]</scope>
    <source>
        <strain evidence="4">BS258</strain>
    </source>
</reference>
<dbReference type="InterPro" id="IPR051781">
    <property type="entry name" value="Metallo-dep_Hydrolase"/>
</dbReference>
<dbReference type="InterPro" id="IPR011059">
    <property type="entry name" value="Metal-dep_hydrolase_composite"/>
</dbReference>
<dbReference type="Proteomes" id="UP000075950">
    <property type="component" value="Chromosome"/>
</dbReference>
<dbReference type="InterPro" id="IPR013108">
    <property type="entry name" value="Amidohydro_3"/>
</dbReference>
<feature type="region of interest" description="Disordered" evidence="1">
    <location>
        <begin position="171"/>
        <end position="191"/>
    </location>
</feature>
<dbReference type="GO" id="GO:0016810">
    <property type="term" value="F:hydrolase activity, acting on carbon-nitrogen (but not peptide) bonds"/>
    <property type="evidence" value="ECO:0007669"/>
    <property type="project" value="InterPro"/>
</dbReference>
<dbReference type="NCBIfam" id="NF011984">
    <property type="entry name" value="PRK15446.1-5"/>
    <property type="match status" value="1"/>
</dbReference>
<dbReference type="PIRSF" id="PIRSF038971">
    <property type="entry name" value="PhnM"/>
    <property type="match status" value="1"/>
</dbReference>
<dbReference type="SUPFAM" id="SSF51338">
    <property type="entry name" value="Composite domain of metallo-dependent hydrolases"/>
    <property type="match status" value="1"/>
</dbReference>
<dbReference type="InterPro" id="IPR012696">
    <property type="entry name" value="PhnM"/>
</dbReference>
<evidence type="ECO:0000256" key="1">
    <source>
        <dbReference type="SAM" id="MobiDB-lite"/>
    </source>
</evidence>
<protein>
    <submittedName>
        <fullName evidence="3">Metal-dependent hydrolase</fullName>
    </submittedName>
</protein>
<dbReference type="KEGG" id="bly:A2T55_11220"/>
<dbReference type="Pfam" id="PF07969">
    <property type="entry name" value="Amidohydro_3"/>
    <property type="match status" value="1"/>
</dbReference>
<sequence>MTPFTPDGAVSDLVIGHASAVLPDVVIEDARLVVRGGRIAHVGPHPPGASCDLDVRGAYLLPGLIDVHSDMLSREMRPRPGVVLDPSLAIASAGARLRAAGTTTVLHGLAFQERSIVGTAIDSPAASELSEALACTDDRQVDHQVLHRLDVRCEYGRELLEKELEPRAELLSRPADRSGSPAPEGRGAGVPVVSYEDHTPGQGQFADPMTMQRWLVLNEGMSQDDAADHVEWWRSSREKRQGVRDRVLAWLESLARKGLIRLFGHDLATRDDVEAAAALGCSVAEFPTTLEAARAARDQGMLVIAGAPNVVRGRSHTGNVSAAELVSAGLVDGLASDYIPTSLLPSVVRLVSQRIATLPEAVRLVTSGPAACVGLDDRGTLTEGTVADLVLVDFSKTWPSAITMRAATAAEV</sequence>
<dbReference type="Gene3D" id="2.30.40.10">
    <property type="entry name" value="Urease, subunit C, domain 1"/>
    <property type="match status" value="2"/>
</dbReference>
<dbReference type="SUPFAM" id="SSF51556">
    <property type="entry name" value="Metallo-dependent hydrolases"/>
    <property type="match status" value="1"/>
</dbReference>
<dbReference type="GO" id="GO:0019700">
    <property type="term" value="P:organic phosphonate catabolic process"/>
    <property type="evidence" value="ECO:0007669"/>
    <property type="project" value="InterPro"/>
</dbReference>
<evidence type="ECO:0000313" key="4">
    <source>
        <dbReference type="Proteomes" id="UP000075950"/>
    </source>
</evidence>
<dbReference type="RefSeq" id="WP_019481141.1">
    <property type="nucleotide sequence ID" value="NZ_CP014869.1"/>
</dbReference>
<feature type="domain" description="Amidohydrolase 3" evidence="2">
    <location>
        <begin position="269"/>
        <end position="406"/>
    </location>
</feature>
<evidence type="ECO:0000313" key="3">
    <source>
        <dbReference type="EMBL" id="AMT94277.1"/>
    </source>
</evidence>
<organism evidence="3 4">
    <name type="scientific">Brevibacterium linens</name>
    <dbReference type="NCBI Taxonomy" id="1703"/>
    <lineage>
        <taxon>Bacteria</taxon>
        <taxon>Bacillati</taxon>
        <taxon>Actinomycetota</taxon>
        <taxon>Actinomycetes</taxon>
        <taxon>Micrococcales</taxon>
        <taxon>Brevibacteriaceae</taxon>
        <taxon>Brevibacterium</taxon>
    </lineage>
</organism>
<dbReference type="EMBL" id="CP014869">
    <property type="protein sequence ID" value="AMT94277.1"/>
    <property type="molecule type" value="Genomic_DNA"/>
</dbReference>
<gene>
    <name evidence="3" type="ORF">A2T55_11220</name>
</gene>
<proteinExistence type="predicted"/>
<dbReference type="Gene3D" id="3.20.20.140">
    <property type="entry name" value="Metal-dependent hydrolases"/>
    <property type="match status" value="2"/>
</dbReference>
<dbReference type="InterPro" id="IPR032466">
    <property type="entry name" value="Metal_Hydrolase"/>
</dbReference>
<accession>A0A142NNB6</accession>
<keyword evidence="3" id="KW-0378">Hydrolase</keyword>
<dbReference type="PANTHER" id="PTHR43135:SF3">
    <property type="entry name" value="ALPHA-D-RIBOSE 1-METHYLPHOSPHONATE 5-TRIPHOSPHATE DIPHOSPHATASE"/>
    <property type="match status" value="1"/>
</dbReference>
<name>A0A142NNB6_BRELN</name>
<dbReference type="PANTHER" id="PTHR43135">
    <property type="entry name" value="ALPHA-D-RIBOSE 1-METHYLPHOSPHONATE 5-TRIPHOSPHATE DIPHOSPHATASE"/>
    <property type="match status" value="1"/>
</dbReference>
<dbReference type="AlphaFoldDB" id="A0A142NNB6"/>